<protein>
    <submittedName>
        <fullName evidence="1">Uncharacterized protein</fullName>
    </submittedName>
</protein>
<keyword evidence="2" id="KW-1185">Reference proteome</keyword>
<organism evidence="1 2">
    <name type="scientific">Larimichthys crocea</name>
    <name type="common">Large yellow croaker</name>
    <name type="synonym">Pseudosciaena crocea</name>
    <dbReference type="NCBI Taxonomy" id="215358"/>
    <lineage>
        <taxon>Eukaryota</taxon>
        <taxon>Metazoa</taxon>
        <taxon>Chordata</taxon>
        <taxon>Craniata</taxon>
        <taxon>Vertebrata</taxon>
        <taxon>Euteleostomi</taxon>
        <taxon>Actinopterygii</taxon>
        <taxon>Neopterygii</taxon>
        <taxon>Teleostei</taxon>
        <taxon>Neoteleostei</taxon>
        <taxon>Acanthomorphata</taxon>
        <taxon>Eupercaria</taxon>
        <taxon>Sciaenidae</taxon>
        <taxon>Larimichthys</taxon>
    </lineage>
</organism>
<gene>
    <name evidence="1" type="ORF">E3U43_003666</name>
</gene>
<dbReference type="Proteomes" id="UP000793456">
    <property type="component" value="Chromosome V"/>
</dbReference>
<dbReference type="EMBL" id="CM011678">
    <property type="protein sequence ID" value="TMS19345.1"/>
    <property type="molecule type" value="Genomic_DNA"/>
</dbReference>
<evidence type="ECO:0000313" key="2">
    <source>
        <dbReference type="Proteomes" id="UP000793456"/>
    </source>
</evidence>
<reference evidence="1" key="1">
    <citation type="submission" date="2018-11" db="EMBL/GenBank/DDBJ databases">
        <title>The sequence and de novo assembly of Larimichthys crocea genome using PacBio and Hi-C technologies.</title>
        <authorList>
            <person name="Xu P."/>
            <person name="Chen B."/>
            <person name="Zhou Z."/>
            <person name="Ke Q."/>
            <person name="Wu Y."/>
            <person name="Bai H."/>
            <person name="Pu F."/>
        </authorList>
    </citation>
    <scope>NUCLEOTIDE SEQUENCE</scope>
    <source>
        <tissue evidence="1">Muscle</tissue>
    </source>
</reference>
<proteinExistence type="predicted"/>
<name>A0ACD3RJ02_LARCR</name>
<comment type="caution">
    <text evidence="1">The sequence shown here is derived from an EMBL/GenBank/DDBJ whole genome shotgun (WGS) entry which is preliminary data.</text>
</comment>
<accession>A0ACD3RJ02</accession>
<evidence type="ECO:0000313" key="1">
    <source>
        <dbReference type="EMBL" id="TMS19345.1"/>
    </source>
</evidence>
<sequence length="267" mass="29594">MDLYEDEQLQSRSRDTHVSGAGCGMVQRAGRDHAVTADPRVLQHLVAAEKTCQVSPHFDRVQTDIQPYMRRLLAVWMFQVCEEQKCEEEVFPQAVHYLDCYLSRFTVEKSNLQLLGAVCMFLASKMRETVYLTASKLCIYTDNSISVSDILSYPLTSWSQFFIFSLLFGPTTFPACADMFTVYIALAATDGMFSVFSPSTVACACVNIATQRLEVVDSAAVPSIMKVLANRLSIDLAHVCRSGAHSSEVSYTPADIQDVVLTPVTPS</sequence>